<gene>
    <name evidence="2" type="ORF">S03H2_15091</name>
</gene>
<feature type="non-terminal residue" evidence="2">
    <location>
        <position position="1"/>
    </location>
</feature>
<evidence type="ECO:0000256" key="1">
    <source>
        <dbReference type="SAM" id="MobiDB-lite"/>
    </source>
</evidence>
<sequence length="63" mass="6541">FPPDNTDSITAAAPPTIAGPQKSQDSALTGWTTAIVAGDILAFNVDSVTDIERVTLVLKVTKT</sequence>
<proteinExistence type="predicted"/>
<feature type="compositionally biased region" description="Low complexity" evidence="1">
    <location>
        <begin position="9"/>
        <end position="18"/>
    </location>
</feature>
<name>X1HNA1_9ZZZZ</name>
<organism evidence="2">
    <name type="scientific">marine sediment metagenome</name>
    <dbReference type="NCBI Taxonomy" id="412755"/>
    <lineage>
        <taxon>unclassified sequences</taxon>
        <taxon>metagenomes</taxon>
        <taxon>ecological metagenomes</taxon>
    </lineage>
</organism>
<protein>
    <submittedName>
        <fullName evidence="2">Uncharacterized protein</fullName>
    </submittedName>
</protein>
<dbReference type="AlphaFoldDB" id="X1HNA1"/>
<feature type="region of interest" description="Disordered" evidence="1">
    <location>
        <begin position="1"/>
        <end position="24"/>
    </location>
</feature>
<accession>X1HNA1</accession>
<reference evidence="2" key="1">
    <citation type="journal article" date="2014" name="Front. Microbiol.">
        <title>High frequency of phylogenetically diverse reductive dehalogenase-homologous genes in deep subseafloor sedimentary metagenomes.</title>
        <authorList>
            <person name="Kawai M."/>
            <person name="Futagami T."/>
            <person name="Toyoda A."/>
            <person name="Takaki Y."/>
            <person name="Nishi S."/>
            <person name="Hori S."/>
            <person name="Arai W."/>
            <person name="Tsubouchi T."/>
            <person name="Morono Y."/>
            <person name="Uchiyama I."/>
            <person name="Ito T."/>
            <person name="Fujiyama A."/>
            <person name="Inagaki F."/>
            <person name="Takami H."/>
        </authorList>
    </citation>
    <scope>NUCLEOTIDE SEQUENCE</scope>
    <source>
        <strain evidence="2">Expedition CK06-06</strain>
    </source>
</reference>
<evidence type="ECO:0000313" key="2">
    <source>
        <dbReference type="EMBL" id="GAH46798.1"/>
    </source>
</evidence>
<dbReference type="EMBL" id="BARU01007659">
    <property type="protein sequence ID" value="GAH46798.1"/>
    <property type="molecule type" value="Genomic_DNA"/>
</dbReference>
<comment type="caution">
    <text evidence="2">The sequence shown here is derived from an EMBL/GenBank/DDBJ whole genome shotgun (WGS) entry which is preliminary data.</text>
</comment>